<name>A0A379QHF3_SALER</name>
<evidence type="ECO:0000313" key="1">
    <source>
        <dbReference type="EMBL" id="SUF56678.1"/>
    </source>
</evidence>
<dbReference type="InterPro" id="IPR058915">
    <property type="entry name" value="AcrVA2-like"/>
</dbReference>
<evidence type="ECO:0000313" key="2">
    <source>
        <dbReference type="Proteomes" id="UP000254597"/>
    </source>
</evidence>
<dbReference type="Pfam" id="PF26125">
    <property type="entry name" value="AcrVA2-like"/>
    <property type="match status" value="1"/>
</dbReference>
<reference evidence="1 2" key="1">
    <citation type="submission" date="2018-06" db="EMBL/GenBank/DDBJ databases">
        <authorList>
            <consortium name="Pathogen Informatics"/>
            <person name="Doyle S."/>
        </authorList>
    </citation>
    <scope>NUCLEOTIDE SEQUENCE [LARGE SCALE GENOMIC DNA]</scope>
    <source>
        <strain evidence="1 2">NCTC10252</strain>
    </source>
</reference>
<dbReference type="AlphaFoldDB" id="A0A379QHF3"/>
<dbReference type="CDD" id="cd22987">
    <property type="entry name" value="AcrVA2-like"/>
    <property type="match status" value="1"/>
</dbReference>
<dbReference type="EMBL" id="UGWP01000004">
    <property type="protein sequence ID" value="SUF56678.1"/>
    <property type="molecule type" value="Genomic_DNA"/>
</dbReference>
<gene>
    <name evidence="1" type="ORF">NCTC10252_01907</name>
</gene>
<organism evidence="1 2">
    <name type="scientific">Salmonella enterica</name>
    <name type="common">Salmonella choleraesuis</name>
    <dbReference type="NCBI Taxonomy" id="28901"/>
    <lineage>
        <taxon>Bacteria</taxon>
        <taxon>Pseudomonadati</taxon>
        <taxon>Pseudomonadota</taxon>
        <taxon>Gammaproteobacteria</taxon>
        <taxon>Enterobacterales</taxon>
        <taxon>Enterobacteriaceae</taxon>
        <taxon>Salmonella</taxon>
    </lineage>
</organism>
<sequence length="301" mass="33478">MSHSPLSPQNHLAGAGKIYPDIWRKIDVIRERAGWPAWCFAPISEIYKCVRAEWAGRADLHNMATDIARLAGLSAWRATQGIYQFDPDLYSALITTPVDRLPAEVLTLLPEWGIYVETPDRDNIAGFFAHCDYDPRTKSPELRLLLNVPDNLIPIAVPIIDGALSDAINQIVPGAGNNLAETCGPLISLVLYICSVSADFGHYSAYRPAPVKTKRGYRLFPPDAPTVIKTGGEVGSILRASRATRQRQIQAGPTGRVIQPHVRRAHWHGYWLGNPKKFQIRWMPPVLVKGDAPACYNRRVM</sequence>
<protein>
    <submittedName>
        <fullName evidence="1">Uncharacterized protein</fullName>
    </submittedName>
</protein>
<proteinExistence type="predicted"/>
<dbReference type="Proteomes" id="UP000254597">
    <property type="component" value="Unassembled WGS sequence"/>
</dbReference>
<accession>A0A379QHF3</accession>